<feature type="non-terminal residue" evidence="1">
    <location>
        <position position="1"/>
    </location>
</feature>
<dbReference type="EMBL" id="KN832025">
    <property type="protein sequence ID" value="KIN97681.1"/>
    <property type="molecule type" value="Genomic_DNA"/>
</dbReference>
<organism evidence="1 2">
    <name type="scientific">Pisolithus tinctorius Marx 270</name>
    <dbReference type="NCBI Taxonomy" id="870435"/>
    <lineage>
        <taxon>Eukaryota</taxon>
        <taxon>Fungi</taxon>
        <taxon>Dikarya</taxon>
        <taxon>Basidiomycota</taxon>
        <taxon>Agaricomycotina</taxon>
        <taxon>Agaricomycetes</taxon>
        <taxon>Agaricomycetidae</taxon>
        <taxon>Boletales</taxon>
        <taxon>Sclerodermatineae</taxon>
        <taxon>Pisolithaceae</taxon>
        <taxon>Pisolithus</taxon>
    </lineage>
</organism>
<dbReference type="HOGENOM" id="CLU_049840_2_1_1"/>
<evidence type="ECO:0008006" key="3">
    <source>
        <dbReference type="Google" id="ProtNLM"/>
    </source>
</evidence>
<dbReference type="InParanoid" id="A0A0C3JJB1"/>
<dbReference type="STRING" id="870435.A0A0C3JJB1"/>
<dbReference type="Proteomes" id="UP000054217">
    <property type="component" value="Unassembled WGS sequence"/>
</dbReference>
<protein>
    <recommendedName>
        <fullName evidence="3">Endonuclease/exonuclease/phosphatase domain-containing protein</fullName>
    </recommendedName>
</protein>
<keyword evidence="2" id="KW-1185">Reference proteome</keyword>
<gene>
    <name evidence="1" type="ORF">M404DRAFT_159708</name>
</gene>
<evidence type="ECO:0000313" key="2">
    <source>
        <dbReference type="Proteomes" id="UP000054217"/>
    </source>
</evidence>
<reference evidence="2" key="2">
    <citation type="submission" date="2015-01" db="EMBL/GenBank/DDBJ databases">
        <title>Evolutionary Origins and Diversification of the Mycorrhizal Mutualists.</title>
        <authorList>
            <consortium name="DOE Joint Genome Institute"/>
            <consortium name="Mycorrhizal Genomics Consortium"/>
            <person name="Kohler A."/>
            <person name="Kuo A."/>
            <person name="Nagy L.G."/>
            <person name="Floudas D."/>
            <person name="Copeland A."/>
            <person name="Barry K.W."/>
            <person name="Cichocki N."/>
            <person name="Veneault-Fourrey C."/>
            <person name="LaButti K."/>
            <person name="Lindquist E.A."/>
            <person name="Lipzen A."/>
            <person name="Lundell T."/>
            <person name="Morin E."/>
            <person name="Murat C."/>
            <person name="Riley R."/>
            <person name="Ohm R."/>
            <person name="Sun H."/>
            <person name="Tunlid A."/>
            <person name="Henrissat B."/>
            <person name="Grigoriev I.V."/>
            <person name="Hibbett D.S."/>
            <person name="Martin F."/>
        </authorList>
    </citation>
    <scope>NUCLEOTIDE SEQUENCE [LARGE SCALE GENOMIC DNA]</scope>
    <source>
        <strain evidence="2">Marx 270</strain>
    </source>
</reference>
<dbReference type="AlphaFoldDB" id="A0A0C3JJB1"/>
<dbReference type="InterPro" id="IPR036691">
    <property type="entry name" value="Endo/exonu/phosph_ase_sf"/>
</dbReference>
<dbReference type="OrthoDB" id="3264871at2759"/>
<evidence type="ECO:0000313" key="1">
    <source>
        <dbReference type="EMBL" id="KIN97681.1"/>
    </source>
</evidence>
<accession>A0A0C3JJB1</accession>
<dbReference type="SUPFAM" id="SSF56219">
    <property type="entry name" value="DNase I-like"/>
    <property type="match status" value="1"/>
</dbReference>
<dbReference type="Gene3D" id="3.60.10.10">
    <property type="entry name" value="Endonuclease/exonuclease/phosphatase"/>
    <property type="match status" value="1"/>
</dbReference>
<name>A0A0C3JJB1_PISTI</name>
<proteinExistence type="predicted"/>
<reference evidence="1 2" key="1">
    <citation type="submission" date="2014-04" db="EMBL/GenBank/DDBJ databases">
        <authorList>
            <consortium name="DOE Joint Genome Institute"/>
            <person name="Kuo A."/>
            <person name="Kohler A."/>
            <person name="Costa M.D."/>
            <person name="Nagy L.G."/>
            <person name="Floudas D."/>
            <person name="Copeland A."/>
            <person name="Barry K.W."/>
            <person name="Cichocki N."/>
            <person name="Veneault-Fourrey C."/>
            <person name="LaButti K."/>
            <person name="Lindquist E.A."/>
            <person name="Lipzen A."/>
            <person name="Lundell T."/>
            <person name="Morin E."/>
            <person name="Murat C."/>
            <person name="Sun H."/>
            <person name="Tunlid A."/>
            <person name="Henrissat B."/>
            <person name="Grigoriev I.V."/>
            <person name="Hibbett D.S."/>
            <person name="Martin F."/>
            <person name="Nordberg H.P."/>
            <person name="Cantor M.N."/>
            <person name="Hua S.X."/>
        </authorList>
    </citation>
    <scope>NUCLEOTIDE SEQUENCE [LARGE SCALE GENOMIC DNA]</scope>
    <source>
        <strain evidence="1 2">Marx 270</strain>
    </source>
</reference>
<sequence>KQTLDLINIYSPNTLGEKHLFWSTLKDKINQINDWENPIILGNFNFVESLIDRLPAHADDATTINTFNEIKETLHLIDGWRAQNPQDQMYTYKKQNPTALARLDQIYINIEQTNNYQHWEVAEHCNLSDHHLVITEMTPIHMPLIGLGLWRLGNQIEQHLPF</sequence>